<feature type="transmembrane region" description="Helical" evidence="1">
    <location>
        <begin position="75"/>
        <end position="95"/>
    </location>
</feature>
<gene>
    <name evidence="2" type="ORF">PUN28_007609</name>
</gene>
<keyword evidence="3" id="KW-1185">Reference proteome</keyword>
<keyword evidence="1" id="KW-0472">Membrane</keyword>
<evidence type="ECO:0000256" key="1">
    <source>
        <dbReference type="SAM" id="Phobius"/>
    </source>
</evidence>
<keyword evidence="1" id="KW-1133">Transmembrane helix</keyword>
<feature type="transmembrane region" description="Helical" evidence="1">
    <location>
        <begin position="101"/>
        <end position="121"/>
    </location>
</feature>
<dbReference type="AlphaFoldDB" id="A0AAW2G673"/>
<organism evidence="2 3">
    <name type="scientific">Cardiocondyla obscurior</name>
    <dbReference type="NCBI Taxonomy" id="286306"/>
    <lineage>
        <taxon>Eukaryota</taxon>
        <taxon>Metazoa</taxon>
        <taxon>Ecdysozoa</taxon>
        <taxon>Arthropoda</taxon>
        <taxon>Hexapoda</taxon>
        <taxon>Insecta</taxon>
        <taxon>Pterygota</taxon>
        <taxon>Neoptera</taxon>
        <taxon>Endopterygota</taxon>
        <taxon>Hymenoptera</taxon>
        <taxon>Apocrita</taxon>
        <taxon>Aculeata</taxon>
        <taxon>Formicoidea</taxon>
        <taxon>Formicidae</taxon>
        <taxon>Myrmicinae</taxon>
        <taxon>Cardiocondyla</taxon>
    </lineage>
</organism>
<evidence type="ECO:0000313" key="3">
    <source>
        <dbReference type="Proteomes" id="UP001430953"/>
    </source>
</evidence>
<evidence type="ECO:0000313" key="2">
    <source>
        <dbReference type="EMBL" id="KAL0123095.1"/>
    </source>
</evidence>
<comment type="caution">
    <text evidence="2">The sequence shown here is derived from an EMBL/GenBank/DDBJ whole genome shotgun (WGS) entry which is preliminary data.</text>
</comment>
<proteinExistence type="predicted"/>
<keyword evidence="1" id="KW-0812">Transmembrane</keyword>
<sequence>MPSFLCFAKIECCIGNASTGTGEKGNNDLHRFYYKSLFFFFFFFFELIIEWKLINNVRLINLNSTLYFAREVSSCGNLLNNFFFSPFFLYISYIFSQSDRTLYLLHVGTYFGIFPHVVSSITKRNERARENEPDRNPADWIQANRETSDRLAVRTARVRVYIHTGVQRCGNHSVNVNYRFLRFPLSLPLSFSVSLFFPRLNRENRAQFGASSVKKSARTATFSWRKCDNHQSIDGADPNTRRLISAVDLASHTGNQGRRRVIIIAARNSREFRGDS</sequence>
<name>A0AAW2G673_9HYME</name>
<protein>
    <submittedName>
        <fullName evidence="2">Uncharacterized protein</fullName>
    </submittedName>
</protein>
<feature type="transmembrane region" description="Helical" evidence="1">
    <location>
        <begin position="32"/>
        <end position="54"/>
    </location>
</feature>
<reference evidence="2 3" key="1">
    <citation type="submission" date="2023-03" db="EMBL/GenBank/DDBJ databases">
        <title>High recombination rates correlate with genetic variation in Cardiocondyla obscurior ants.</title>
        <authorList>
            <person name="Errbii M."/>
        </authorList>
    </citation>
    <scope>NUCLEOTIDE SEQUENCE [LARGE SCALE GENOMIC DNA]</scope>
    <source>
        <strain evidence="2">Alpha-2009</strain>
        <tissue evidence="2">Whole body</tissue>
    </source>
</reference>
<dbReference type="EMBL" id="JADYXP020000006">
    <property type="protein sequence ID" value="KAL0123095.1"/>
    <property type="molecule type" value="Genomic_DNA"/>
</dbReference>
<accession>A0AAW2G673</accession>
<dbReference type="Proteomes" id="UP001430953">
    <property type="component" value="Unassembled WGS sequence"/>
</dbReference>